<feature type="transmembrane region" description="Helical" evidence="6">
    <location>
        <begin position="423"/>
        <end position="444"/>
    </location>
</feature>
<dbReference type="SUPFAM" id="SSF103473">
    <property type="entry name" value="MFS general substrate transporter"/>
    <property type="match status" value="1"/>
</dbReference>
<reference evidence="9" key="1">
    <citation type="journal article" date="2019" name="Int. J. Syst. Evol. Microbiol.">
        <title>The Global Catalogue of Microorganisms (GCM) 10K type strain sequencing project: providing services to taxonomists for standard genome sequencing and annotation.</title>
        <authorList>
            <consortium name="The Broad Institute Genomics Platform"/>
            <consortium name="The Broad Institute Genome Sequencing Center for Infectious Disease"/>
            <person name="Wu L."/>
            <person name="Ma J."/>
        </authorList>
    </citation>
    <scope>NUCLEOTIDE SEQUENCE [LARGE SCALE GENOMIC DNA]</scope>
    <source>
        <strain evidence="9">CGMCC 1.15180</strain>
    </source>
</reference>
<dbReference type="PROSITE" id="PS50850">
    <property type="entry name" value="MFS"/>
    <property type="match status" value="1"/>
</dbReference>
<feature type="transmembrane region" description="Helical" evidence="6">
    <location>
        <begin position="271"/>
        <end position="288"/>
    </location>
</feature>
<dbReference type="Proteomes" id="UP001596139">
    <property type="component" value="Unassembled WGS sequence"/>
</dbReference>
<evidence type="ECO:0000256" key="1">
    <source>
        <dbReference type="ARBA" id="ARBA00004651"/>
    </source>
</evidence>
<evidence type="ECO:0000256" key="2">
    <source>
        <dbReference type="ARBA" id="ARBA00022448"/>
    </source>
</evidence>
<comment type="caution">
    <text evidence="8">The sequence shown here is derived from an EMBL/GenBank/DDBJ whole genome shotgun (WGS) entry which is preliminary data.</text>
</comment>
<dbReference type="EMBL" id="JBHSPX010000004">
    <property type="protein sequence ID" value="MFC6064038.1"/>
    <property type="molecule type" value="Genomic_DNA"/>
</dbReference>
<feature type="transmembrane region" description="Helical" evidence="6">
    <location>
        <begin position="394"/>
        <end position="417"/>
    </location>
</feature>
<dbReference type="RefSeq" id="WP_031052362.1">
    <property type="nucleotide sequence ID" value="NZ_JBHSPX010000004.1"/>
</dbReference>
<comment type="subcellular location">
    <subcellularLocation>
        <location evidence="1">Cell membrane</location>
        <topology evidence="1">Multi-pass membrane protein</topology>
    </subcellularLocation>
</comment>
<evidence type="ECO:0000256" key="5">
    <source>
        <dbReference type="ARBA" id="ARBA00023136"/>
    </source>
</evidence>
<feature type="transmembrane region" description="Helical" evidence="6">
    <location>
        <begin position="359"/>
        <end position="382"/>
    </location>
</feature>
<organism evidence="8 9">
    <name type="scientific">Streptomyces ochraceiscleroticus</name>
    <dbReference type="NCBI Taxonomy" id="47761"/>
    <lineage>
        <taxon>Bacteria</taxon>
        <taxon>Bacillati</taxon>
        <taxon>Actinomycetota</taxon>
        <taxon>Actinomycetes</taxon>
        <taxon>Kitasatosporales</taxon>
        <taxon>Streptomycetaceae</taxon>
        <taxon>Streptomyces</taxon>
    </lineage>
</organism>
<gene>
    <name evidence="8" type="ORF">ACFP4F_15980</name>
</gene>
<keyword evidence="9" id="KW-1185">Reference proteome</keyword>
<feature type="transmembrane region" description="Helical" evidence="6">
    <location>
        <begin position="72"/>
        <end position="93"/>
    </location>
</feature>
<dbReference type="Pfam" id="PF07690">
    <property type="entry name" value="MFS_1"/>
    <property type="match status" value="1"/>
</dbReference>
<feature type="transmembrane region" description="Helical" evidence="6">
    <location>
        <begin position="335"/>
        <end position="353"/>
    </location>
</feature>
<dbReference type="Gene3D" id="1.20.1250.20">
    <property type="entry name" value="MFS general substrate transporter like domains"/>
    <property type="match status" value="1"/>
</dbReference>
<keyword evidence="2" id="KW-0813">Transport</keyword>
<feature type="transmembrane region" description="Helical" evidence="6">
    <location>
        <begin position="134"/>
        <end position="151"/>
    </location>
</feature>
<feature type="transmembrane region" description="Helical" evidence="6">
    <location>
        <begin position="163"/>
        <end position="182"/>
    </location>
</feature>
<feature type="domain" description="Major facilitator superfamily (MFS) profile" evidence="7">
    <location>
        <begin position="35"/>
        <end position="448"/>
    </location>
</feature>
<accession>A0ABW1MKV3</accession>
<evidence type="ECO:0000256" key="3">
    <source>
        <dbReference type="ARBA" id="ARBA00022692"/>
    </source>
</evidence>
<evidence type="ECO:0000313" key="8">
    <source>
        <dbReference type="EMBL" id="MFC6064038.1"/>
    </source>
</evidence>
<evidence type="ECO:0000259" key="7">
    <source>
        <dbReference type="PROSITE" id="PS50850"/>
    </source>
</evidence>
<feature type="transmembrane region" description="Helical" evidence="6">
    <location>
        <begin position="105"/>
        <end position="128"/>
    </location>
</feature>
<dbReference type="PANTHER" id="PTHR23511">
    <property type="entry name" value="SYNAPTIC VESICLE GLYCOPROTEIN 2"/>
    <property type="match status" value="1"/>
</dbReference>
<feature type="transmembrane region" description="Helical" evidence="6">
    <location>
        <begin position="188"/>
        <end position="207"/>
    </location>
</feature>
<protein>
    <submittedName>
        <fullName evidence="8">MFS transporter</fullName>
    </submittedName>
</protein>
<dbReference type="CDD" id="cd17316">
    <property type="entry name" value="MFS_SV2_like"/>
    <property type="match status" value="1"/>
</dbReference>
<evidence type="ECO:0000313" key="9">
    <source>
        <dbReference type="Proteomes" id="UP001596139"/>
    </source>
</evidence>
<keyword evidence="5 6" id="KW-0472">Membrane</keyword>
<dbReference type="PANTHER" id="PTHR23511:SF34">
    <property type="entry name" value="SYNAPTIC VESICLE GLYCOPROTEIN 2"/>
    <property type="match status" value="1"/>
</dbReference>
<dbReference type="InterPro" id="IPR036259">
    <property type="entry name" value="MFS_trans_sf"/>
</dbReference>
<name>A0ABW1MKV3_9ACTN</name>
<keyword evidence="3 6" id="KW-0812">Transmembrane</keyword>
<evidence type="ECO:0000256" key="4">
    <source>
        <dbReference type="ARBA" id="ARBA00022989"/>
    </source>
</evidence>
<sequence>MAVTSDTSDSLERTAPSLVARMNRLPVVTRTQRSWLVLLGALLLFDMADLNTFAYAAPAIREQWDLTVGDVGVITSAAFLGMFVGSSVGGWLADRHGRKRTIIGAVFFYSAFSLASAGATGMVDLAVYRVLTGVGLQAMVAVLMTYVAEMYPQYCRGRVQSTGLAVGLAGIPMMAWFARFIIPTGPSAWRWIFVLGAAGVLVGVVAARRLPESVRWLEARGRADQARDLVERLEVEARRTTGRELPIPQEEPPMVRATTAELFGPVLRRRTLITSLMLVFLAVGFYGFNSWVPTLLIEHGLSAEQSLAYTSVLSLAAVPGALLAWPFIDRWERKYTLWVVESLVAVGILVFGFTSSEGILLASGLLVTLLLQTGTSFVYTYLPENFPTRLRGTGTGFANGIGRLAGFGSGFLIPAVFSGLGFTAVFIVVAGAMVAMGLTVGVFGERTTNRSLERISESPRTSAIPAKERA</sequence>
<keyword evidence="4 6" id="KW-1133">Transmembrane helix</keyword>
<evidence type="ECO:0000256" key="6">
    <source>
        <dbReference type="SAM" id="Phobius"/>
    </source>
</evidence>
<dbReference type="InterPro" id="IPR011701">
    <property type="entry name" value="MFS"/>
</dbReference>
<dbReference type="InterPro" id="IPR020846">
    <property type="entry name" value="MFS_dom"/>
</dbReference>
<feature type="transmembrane region" description="Helical" evidence="6">
    <location>
        <begin position="308"/>
        <end position="328"/>
    </location>
</feature>
<proteinExistence type="predicted"/>